<feature type="compositionally biased region" description="Basic and acidic residues" evidence="4">
    <location>
        <begin position="1"/>
        <end position="12"/>
    </location>
</feature>
<gene>
    <name evidence="6" type="ORF">A5642_15955</name>
</gene>
<keyword evidence="1" id="KW-0805">Transcription regulation</keyword>
<dbReference type="OrthoDB" id="8635520at2"/>
<dbReference type="PANTHER" id="PTHR33164">
    <property type="entry name" value="TRANSCRIPTIONAL REGULATOR, MARR FAMILY"/>
    <property type="match status" value="1"/>
</dbReference>
<keyword evidence="2" id="KW-0238">DNA-binding</keyword>
<dbReference type="GO" id="GO:0003677">
    <property type="term" value="F:DNA binding"/>
    <property type="evidence" value="ECO:0007669"/>
    <property type="project" value="UniProtKB-KW"/>
</dbReference>
<sequence length="172" mass="18775">MATDSDDGRETCEAMASPTAARSGPVTHAVFQLTRVTRTIVATLLRPLGLYPGQEVVMMYLWDRGPLRQTDLVRLTSSDAPTMTRMIQRLEHAGFVRRFPSPEDKRAHLVEATPASRGLRDQIEGVWRDIEELTVGGLSEAERATVLRVVQGLEHRLAGAVMGSAGSGPLTP</sequence>
<dbReference type="AlphaFoldDB" id="A0A1A0MV30"/>
<evidence type="ECO:0000259" key="5">
    <source>
        <dbReference type="PROSITE" id="PS50995"/>
    </source>
</evidence>
<dbReference type="SUPFAM" id="SSF46785">
    <property type="entry name" value="Winged helix' DNA-binding domain"/>
    <property type="match status" value="1"/>
</dbReference>
<dbReference type="RefSeq" id="WP_064858345.1">
    <property type="nucleotide sequence ID" value="NZ_LZSF01000094.1"/>
</dbReference>
<name>A0A1A0MV30_MYCMU</name>
<proteinExistence type="predicted"/>
<dbReference type="Pfam" id="PF01047">
    <property type="entry name" value="MarR"/>
    <property type="match status" value="1"/>
</dbReference>
<dbReference type="GO" id="GO:0003700">
    <property type="term" value="F:DNA-binding transcription factor activity"/>
    <property type="evidence" value="ECO:0007669"/>
    <property type="project" value="InterPro"/>
</dbReference>
<dbReference type="InterPro" id="IPR036390">
    <property type="entry name" value="WH_DNA-bd_sf"/>
</dbReference>
<dbReference type="Gene3D" id="1.10.10.10">
    <property type="entry name" value="Winged helix-like DNA-binding domain superfamily/Winged helix DNA-binding domain"/>
    <property type="match status" value="1"/>
</dbReference>
<dbReference type="Proteomes" id="UP000093962">
    <property type="component" value="Unassembled WGS sequence"/>
</dbReference>
<dbReference type="PANTHER" id="PTHR33164:SF64">
    <property type="entry name" value="TRANSCRIPTIONAL REGULATOR SLYA"/>
    <property type="match status" value="1"/>
</dbReference>
<dbReference type="InterPro" id="IPR036388">
    <property type="entry name" value="WH-like_DNA-bd_sf"/>
</dbReference>
<evidence type="ECO:0000313" key="7">
    <source>
        <dbReference type="Proteomes" id="UP000093962"/>
    </source>
</evidence>
<dbReference type="PRINTS" id="PR00598">
    <property type="entry name" value="HTHMARR"/>
</dbReference>
<dbReference type="SMART" id="SM00347">
    <property type="entry name" value="HTH_MARR"/>
    <property type="match status" value="1"/>
</dbReference>
<dbReference type="PROSITE" id="PS50995">
    <property type="entry name" value="HTH_MARR_2"/>
    <property type="match status" value="1"/>
</dbReference>
<organism evidence="6 7">
    <name type="scientific">Mycolicibacterium mucogenicum</name>
    <name type="common">Mycobacterium mucogenicum</name>
    <dbReference type="NCBI Taxonomy" id="56689"/>
    <lineage>
        <taxon>Bacteria</taxon>
        <taxon>Bacillati</taxon>
        <taxon>Actinomycetota</taxon>
        <taxon>Actinomycetes</taxon>
        <taxon>Mycobacteriales</taxon>
        <taxon>Mycobacteriaceae</taxon>
        <taxon>Mycolicibacterium</taxon>
    </lineage>
</organism>
<dbReference type="InterPro" id="IPR000835">
    <property type="entry name" value="HTH_MarR-typ"/>
</dbReference>
<keyword evidence="3" id="KW-0804">Transcription</keyword>
<feature type="domain" description="HTH marR-type" evidence="5">
    <location>
        <begin position="23"/>
        <end position="155"/>
    </location>
</feature>
<comment type="caution">
    <text evidence="6">The sequence shown here is derived from an EMBL/GenBank/DDBJ whole genome shotgun (WGS) entry which is preliminary data.</text>
</comment>
<accession>A0A1A0MV30</accession>
<protein>
    <submittedName>
        <fullName evidence="6">Transcriptional regulator</fullName>
    </submittedName>
</protein>
<dbReference type="PROSITE" id="PS01117">
    <property type="entry name" value="HTH_MARR_1"/>
    <property type="match status" value="1"/>
</dbReference>
<dbReference type="InterPro" id="IPR023187">
    <property type="entry name" value="Tscrpt_reg_MarR-type_CS"/>
</dbReference>
<dbReference type="InterPro" id="IPR039422">
    <property type="entry name" value="MarR/SlyA-like"/>
</dbReference>
<evidence type="ECO:0000256" key="3">
    <source>
        <dbReference type="ARBA" id="ARBA00023163"/>
    </source>
</evidence>
<dbReference type="GO" id="GO:0006950">
    <property type="term" value="P:response to stress"/>
    <property type="evidence" value="ECO:0007669"/>
    <property type="project" value="TreeGrafter"/>
</dbReference>
<evidence type="ECO:0000256" key="4">
    <source>
        <dbReference type="SAM" id="MobiDB-lite"/>
    </source>
</evidence>
<reference evidence="6 7" key="1">
    <citation type="submission" date="2016-06" db="EMBL/GenBank/DDBJ databases">
        <authorList>
            <person name="Kjaerup R.B."/>
            <person name="Dalgaard T.S."/>
            <person name="Juul-Madsen H.R."/>
        </authorList>
    </citation>
    <scope>NUCLEOTIDE SEQUENCE [LARGE SCALE GENOMIC DNA]</scope>
    <source>
        <strain evidence="6 7">1199456.5</strain>
    </source>
</reference>
<dbReference type="EMBL" id="LZSF01000094">
    <property type="protein sequence ID" value="OBA88911.1"/>
    <property type="molecule type" value="Genomic_DNA"/>
</dbReference>
<evidence type="ECO:0000256" key="2">
    <source>
        <dbReference type="ARBA" id="ARBA00023125"/>
    </source>
</evidence>
<feature type="region of interest" description="Disordered" evidence="4">
    <location>
        <begin position="1"/>
        <end position="20"/>
    </location>
</feature>
<evidence type="ECO:0000256" key="1">
    <source>
        <dbReference type="ARBA" id="ARBA00023015"/>
    </source>
</evidence>
<evidence type="ECO:0000313" key="6">
    <source>
        <dbReference type="EMBL" id="OBA88911.1"/>
    </source>
</evidence>